<keyword evidence="2 7" id="KW-0813">Transport</keyword>
<keyword evidence="4 7" id="KW-0812">Transmembrane</keyword>
<evidence type="ECO:0000256" key="2">
    <source>
        <dbReference type="ARBA" id="ARBA00022448"/>
    </source>
</evidence>
<protein>
    <submittedName>
        <fullName evidence="9">ABC-type dipeptide/oligopeptide/nickel transport system, permease component</fullName>
    </submittedName>
</protein>
<dbReference type="InterPro" id="IPR045621">
    <property type="entry name" value="BPD_transp_1_N"/>
</dbReference>
<evidence type="ECO:0000313" key="10">
    <source>
        <dbReference type="Proteomes" id="UP000054260"/>
    </source>
</evidence>
<dbReference type="SUPFAM" id="SSF161098">
    <property type="entry name" value="MetI-like"/>
    <property type="match status" value="1"/>
</dbReference>
<dbReference type="InterPro" id="IPR035906">
    <property type="entry name" value="MetI-like_sf"/>
</dbReference>
<dbReference type="PANTHER" id="PTHR43163:SF6">
    <property type="entry name" value="DIPEPTIDE TRANSPORT SYSTEM PERMEASE PROTEIN DPPB-RELATED"/>
    <property type="match status" value="1"/>
</dbReference>
<keyword evidence="3" id="KW-1003">Cell membrane</keyword>
<keyword evidence="5 7" id="KW-1133">Transmembrane helix</keyword>
<comment type="similarity">
    <text evidence="7">Belongs to the binding-protein-dependent transport system permease family.</text>
</comment>
<sequence length="317" mass="35214">MEFGYVVRRLLSAIPTVLLVTFMVFIAIHIVPGDVVDIMLGTQNYLTESQIEQLYTEYGLDKPLVVQYGIWVKNLLSLNLGTSLRTGRAVTELIRERFPVTFELSVFSLGFALLFGVPMGIISAIKRNRFIDNIVRIIGLIGLSSPSFWVGAIFIVLFSGTFQGFNLFGYVRPGVDLISNLQVMFLPSLTLGLMVAAQILRITRTSMLDVLNQDYVRTARAKGVSVRNVILKHSLRNALIPVVTLSGIQLGYLLGGTIVIENMFALPGMGRLLLNVVNERDYPVVQGIVLFIGILIVLLNIVVDVIYTLIDPRVELR</sequence>
<dbReference type="Proteomes" id="UP000054260">
    <property type="component" value="Unassembled WGS sequence"/>
</dbReference>
<evidence type="ECO:0000256" key="4">
    <source>
        <dbReference type="ARBA" id="ARBA00022692"/>
    </source>
</evidence>
<dbReference type="Pfam" id="PF19300">
    <property type="entry name" value="BPD_transp_1_N"/>
    <property type="match status" value="1"/>
</dbReference>
<comment type="caution">
    <text evidence="9">The sequence shown here is derived from an EMBL/GenBank/DDBJ whole genome shotgun (WGS) entry which is preliminary data.</text>
</comment>
<accession>A0A101H1B7</accession>
<comment type="subcellular location">
    <subcellularLocation>
        <location evidence="1 7">Cell membrane</location>
        <topology evidence="1 7">Multi-pass membrane protein</topology>
    </subcellularLocation>
</comment>
<dbReference type="PROSITE" id="PS50928">
    <property type="entry name" value="ABC_TM1"/>
    <property type="match status" value="1"/>
</dbReference>
<feature type="transmembrane region" description="Helical" evidence="7">
    <location>
        <begin position="178"/>
        <end position="200"/>
    </location>
</feature>
<feature type="domain" description="ABC transmembrane type-1" evidence="8">
    <location>
        <begin position="98"/>
        <end position="307"/>
    </location>
</feature>
<dbReference type="GO" id="GO:0005886">
    <property type="term" value="C:plasma membrane"/>
    <property type="evidence" value="ECO:0007669"/>
    <property type="project" value="UniProtKB-SubCell"/>
</dbReference>
<evidence type="ECO:0000256" key="5">
    <source>
        <dbReference type="ARBA" id="ARBA00022989"/>
    </source>
</evidence>
<organism evidence="9 10">
    <name type="scientific">Mesotoga infera</name>
    <dbReference type="NCBI Taxonomy" id="1236046"/>
    <lineage>
        <taxon>Bacteria</taxon>
        <taxon>Thermotogati</taxon>
        <taxon>Thermotogota</taxon>
        <taxon>Thermotogae</taxon>
        <taxon>Kosmotogales</taxon>
        <taxon>Kosmotogaceae</taxon>
        <taxon>Mesotoga</taxon>
    </lineage>
</organism>
<dbReference type="PANTHER" id="PTHR43163">
    <property type="entry name" value="DIPEPTIDE TRANSPORT SYSTEM PERMEASE PROTEIN DPPB-RELATED"/>
    <property type="match status" value="1"/>
</dbReference>
<evidence type="ECO:0000256" key="6">
    <source>
        <dbReference type="ARBA" id="ARBA00023136"/>
    </source>
</evidence>
<feature type="transmembrane region" description="Helical" evidence="7">
    <location>
        <begin position="137"/>
        <end position="158"/>
    </location>
</feature>
<dbReference type="GO" id="GO:0055085">
    <property type="term" value="P:transmembrane transport"/>
    <property type="evidence" value="ECO:0007669"/>
    <property type="project" value="InterPro"/>
</dbReference>
<dbReference type="Pfam" id="PF00528">
    <property type="entry name" value="BPD_transp_1"/>
    <property type="match status" value="1"/>
</dbReference>
<dbReference type="EMBL" id="LGGH01000007">
    <property type="protein sequence ID" value="KUK68541.1"/>
    <property type="molecule type" value="Genomic_DNA"/>
</dbReference>
<dbReference type="AlphaFoldDB" id="A0A101H1B7"/>
<proteinExistence type="inferred from homology"/>
<evidence type="ECO:0000256" key="1">
    <source>
        <dbReference type="ARBA" id="ARBA00004651"/>
    </source>
</evidence>
<feature type="transmembrane region" description="Helical" evidence="7">
    <location>
        <begin position="284"/>
        <end position="310"/>
    </location>
</feature>
<name>A0A101H1B7_9BACT</name>
<feature type="transmembrane region" description="Helical" evidence="7">
    <location>
        <begin position="104"/>
        <end position="125"/>
    </location>
</feature>
<dbReference type="CDD" id="cd06261">
    <property type="entry name" value="TM_PBP2"/>
    <property type="match status" value="1"/>
</dbReference>
<evidence type="ECO:0000256" key="7">
    <source>
        <dbReference type="RuleBase" id="RU363032"/>
    </source>
</evidence>
<dbReference type="InterPro" id="IPR000515">
    <property type="entry name" value="MetI-like"/>
</dbReference>
<dbReference type="PATRIC" id="fig|1236046.6.peg.1355"/>
<gene>
    <name evidence="9" type="ORF">XD86_0094</name>
</gene>
<evidence type="ECO:0000259" key="8">
    <source>
        <dbReference type="PROSITE" id="PS50928"/>
    </source>
</evidence>
<feature type="transmembrane region" description="Helical" evidence="7">
    <location>
        <begin position="238"/>
        <end position="264"/>
    </location>
</feature>
<reference evidence="10" key="1">
    <citation type="journal article" date="2015" name="MBio">
        <title>Genome-Resolved Metagenomic Analysis Reveals Roles for Candidate Phyla and Other Microbial Community Members in Biogeochemical Transformations in Oil Reservoirs.</title>
        <authorList>
            <person name="Hu P."/>
            <person name="Tom L."/>
            <person name="Singh A."/>
            <person name="Thomas B.C."/>
            <person name="Baker B.J."/>
            <person name="Piceno Y.M."/>
            <person name="Andersen G.L."/>
            <person name="Banfield J.F."/>
        </authorList>
    </citation>
    <scope>NUCLEOTIDE SEQUENCE [LARGE SCALE GENOMIC DNA]</scope>
</reference>
<dbReference type="Gene3D" id="1.10.3720.10">
    <property type="entry name" value="MetI-like"/>
    <property type="match status" value="1"/>
</dbReference>
<feature type="transmembrane region" description="Helical" evidence="7">
    <location>
        <begin position="12"/>
        <end position="31"/>
    </location>
</feature>
<keyword evidence="6 7" id="KW-0472">Membrane</keyword>
<evidence type="ECO:0000256" key="3">
    <source>
        <dbReference type="ARBA" id="ARBA00022475"/>
    </source>
</evidence>
<evidence type="ECO:0000313" key="9">
    <source>
        <dbReference type="EMBL" id="KUK68541.1"/>
    </source>
</evidence>